<feature type="transmembrane region" description="Helical" evidence="1">
    <location>
        <begin position="95"/>
        <end position="115"/>
    </location>
</feature>
<dbReference type="EMBL" id="SHMC01000007">
    <property type="protein sequence ID" value="TAA21839.1"/>
    <property type="molecule type" value="Genomic_DNA"/>
</dbReference>
<evidence type="ECO:0000313" key="2">
    <source>
        <dbReference type="EMBL" id="TAA21839.1"/>
    </source>
</evidence>
<feature type="transmembrane region" description="Helical" evidence="1">
    <location>
        <begin position="121"/>
        <end position="141"/>
    </location>
</feature>
<dbReference type="PANTHER" id="PTHR36840">
    <property type="entry name" value="BLL5714 PROTEIN"/>
    <property type="match status" value="1"/>
</dbReference>
<keyword evidence="1" id="KW-1133">Transmembrane helix</keyword>
<organism evidence="2 3">
    <name type="scientific">Pseudoxanthomonas winnipegensis</name>
    <dbReference type="NCBI Taxonomy" id="2480810"/>
    <lineage>
        <taxon>Bacteria</taxon>
        <taxon>Pseudomonadati</taxon>
        <taxon>Pseudomonadota</taxon>
        <taxon>Gammaproteobacteria</taxon>
        <taxon>Lysobacterales</taxon>
        <taxon>Lysobacteraceae</taxon>
        <taxon>Pseudoxanthomonas</taxon>
    </lineage>
</organism>
<accession>A0A4Q8L5Q8</accession>
<comment type="caution">
    <text evidence="2">The sequence shown here is derived from an EMBL/GenBank/DDBJ whole genome shotgun (WGS) entry which is preliminary data.</text>
</comment>
<feature type="transmembrane region" description="Helical" evidence="1">
    <location>
        <begin position="249"/>
        <end position="269"/>
    </location>
</feature>
<dbReference type="OrthoDB" id="5520804at2"/>
<proteinExistence type="predicted"/>
<feature type="transmembrane region" description="Helical" evidence="1">
    <location>
        <begin position="153"/>
        <end position="170"/>
    </location>
</feature>
<keyword evidence="1" id="KW-0472">Membrane</keyword>
<dbReference type="Pfam" id="PF06772">
    <property type="entry name" value="LtrA"/>
    <property type="match status" value="1"/>
</dbReference>
<feature type="transmembrane region" description="Helical" evidence="1">
    <location>
        <begin position="354"/>
        <end position="376"/>
    </location>
</feature>
<evidence type="ECO:0000313" key="3">
    <source>
        <dbReference type="Proteomes" id="UP000292627"/>
    </source>
</evidence>
<keyword evidence="1" id="KW-0812">Transmembrane</keyword>
<dbReference type="Proteomes" id="UP000292627">
    <property type="component" value="Unassembled WGS sequence"/>
</dbReference>
<name>A0A4Q8L5Q8_9GAMM</name>
<sequence length="406" mass="43934">MNHGHAPVRDVPAATTPHPLLRVRDGSEAKVSYAELFFDLVYVFAVTQVSHFLLGHLTVLGAAQALLLWFAVWLGWQYTCWMTNWFDPETRPIRVMLFALMGVGLLFAAALPEAFGERGLLFAGCYAVMQVGRALFLRLQLGAHPLGPNFSRILAWAILCAVFWIAGGLAEPGWRLLLWGLAVACEYISPMFGFPVPGLGRSDSAREWTIEGGHLVERCALFVIVALGESILITGATLAHAPAWDAAEMIAFATAFVGSLAMWWLYFNIAVRDATEVIVQADDPGRYGALFHYLHVAIVGSVIVTAVGNDLMIAHPHGHMTLAFVLVMLAGPGLFLAGNGLYKRAVYGRFPLSHLIGLALLLPLACLAQSLGLLWLNALTTVVLIVTASLETAARGGAPDKRVSTH</sequence>
<feature type="transmembrane region" description="Helical" evidence="1">
    <location>
        <begin position="290"/>
        <end position="308"/>
    </location>
</feature>
<protein>
    <submittedName>
        <fullName evidence="2">Low temperature requirement protein A</fullName>
    </submittedName>
</protein>
<dbReference type="InterPro" id="IPR010640">
    <property type="entry name" value="Low_temperature_requirement_A"/>
</dbReference>
<feature type="transmembrane region" description="Helical" evidence="1">
    <location>
        <begin position="220"/>
        <end position="243"/>
    </location>
</feature>
<reference evidence="2 3" key="1">
    <citation type="submission" date="2019-02" db="EMBL/GenBank/DDBJ databases">
        <title>WGS of Pseudoxanthomonas species novum from clinical isolates.</title>
        <authorList>
            <person name="Bernier A.-M."/>
            <person name="Bernard K."/>
            <person name="Vachon A."/>
        </authorList>
    </citation>
    <scope>NUCLEOTIDE SEQUENCE [LARGE SCALE GENOMIC DNA]</scope>
    <source>
        <strain evidence="2 3">NML171200</strain>
    </source>
</reference>
<gene>
    <name evidence="2" type="ORF">EA660_15910</name>
</gene>
<feature type="transmembrane region" description="Helical" evidence="1">
    <location>
        <begin position="176"/>
        <end position="199"/>
    </location>
</feature>
<dbReference type="PANTHER" id="PTHR36840:SF1">
    <property type="entry name" value="BLL5714 PROTEIN"/>
    <property type="match status" value="1"/>
</dbReference>
<feature type="transmembrane region" description="Helical" evidence="1">
    <location>
        <begin position="52"/>
        <end position="74"/>
    </location>
</feature>
<evidence type="ECO:0000256" key="1">
    <source>
        <dbReference type="SAM" id="Phobius"/>
    </source>
</evidence>
<dbReference type="RefSeq" id="WP_130552447.1">
    <property type="nucleotide sequence ID" value="NZ_SHMC01000007.1"/>
</dbReference>
<feature type="transmembrane region" description="Helical" evidence="1">
    <location>
        <begin position="320"/>
        <end position="342"/>
    </location>
</feature>
<dbReference type="AlphaFoldDB" id="A0A4Q8L5Q8"/>